<reference evidence="7" key="1">
    <citation type="journal article" date="2022" name="Data Brief">
        <title>Draft genome sequence data of Gordonia hongkongensis strain EUFUS-Z928 isolated from the octocoral Eunicea fusca.</title>
        <authorList>
            <person name="Sanchez-Suarez J."/>
            <person name="Diaz L."/>
            <person name="Melo-Bolivar J."/>
            <person name="Villamil L."/>
        </authorList>
    </citation>
    <scope>NUCLEOTIDE SEQUENCE</scope>
    <source>
        <strain evidence="7">EUFUS-Z928</strain>
    </source>
</reference>
<dbReference type="PROSITE" id="PS50893">
    <property type="entry name" value="ABC_TRANSPORTER_2"/>
    <property type="match status" value="1"/>
</dbReference>
<evidence type="ECO:0000256" key="2">
    <source>
        <dbReference type="ARBA" id="ARBA00022448"/>
    </source>
</evidence>
<dbReference type="GO" id="GO:0016887">
    <property type="term" value="F:ATP hydrolysis activity"/>
    <property type="evidence" value="ECO:0007669"/>
    <property type="project" value="InterPro"/>
</dbReference>
<evidence type="ECO:0000256" key="4">
    <source>
        <dbReference type="ARBA" id="ARBA00022840"/>
    </source>
</evidence>
<dbReference type="EMBL" id="CP121270">
    <property type="protein sequence ID" value="WFP23737.1"/>
    <property type="molecule type" value="Genomic_DNA"/>
</dbReference>
<evidence type="ECO:0000313" key="9">
    <source>
        <dbReference type="Proteomes" id="UP001152308"/>
    </source>
</evidence>
<dbReference type="GO" id="GO:0015658">
    <property type="term" value="F:branched-chain amino acid transmembrane transporter activity"/>
    <property type="evidence" value="ECO:0007669"/>
    <property type="project" value="TreeGrafter"/>
</dbReference>
<evidence type="ECO:0000313" key="8">
    <source>
        <dbReference type="EMBL" id="WFP23737.1"/>
    </source>
</evidence>
<name>A0AAX3T4L8_9ACTN</name>
<keyword evidence="5" id="KW-0029">Amino-acid transport</keyword>
<dbReference type="InterPro" id="IPR052156">
    <property type="entry name" value="BCAA_Transport_ATP-bd_LivF"/>
</dbReference>
<dbReference type="CDD" id="cd03224">
    <property type="entry name" value="ABC_TM1139_LivF_branched"/>
    <property type="match status" value="1"/>
</dbReference>
<feature type="domain" description="ABC transporter" evidence="6">
    <location>
        <begin position="2"/>
        <end position="230"/>
    </location>
</feature>
<dbReference type="InterPro" id="IPR017780">
    <property type="entry name" value="ABC_transptr_urea_ATP-bd_UrtE"/>
</dbReference>
<dbReference type="SMART" id="SM00382">
    <property type="entry name" value="AAA"/>
    <property type="match status" value="1"/>
</dbReference>
<dbReference type="NCBIfam" id="TIGR03410">
    <property type="entry name" value="urea_trans_UrtE"/>
    <property type="match status" value="1"/>
</dbReference>
<dbReference type="AlphaFoldDB" id="A0AAX3T4L8"/>
<dbReference type="RefSeq" id="WP_068970915.1">
    <property type="nucleotide sequence ID" value="NZ_CP095552.1"/>
</dbReference>
<accession>A0AAX3T4L8</accession>
<dbReference type="GO" id="GO:0015807">
    <property type="term" value="P:L-amino acid transport"/>
    <property type="evidence" value="ECO:0007669"/>
    <property type="project" value="TreeGrafter"/>
</dbReference>
<keyword evidence="2" id="KW-0813">Transport</keyword>
<comment type="similarity">
    <text evidence="1">Belongs to the ABC transporter superfamily.</text>
</comment>
<dbReference type="Pfam" id="PF00005">
    <property type="entry name" value="ABC_tran"/>
    <property type="match status" value="1"/>
</dbReference>
<reference evidence="8" key="3">
    <citation type="submission" date="2023-04" db="EMBL/GenBank/DDBJ databases">
        <title>Complete genome sequence of a phthalic acid esters degrading bacterial strain.</title>
        <authorList>
            <person name="Weng L."/>
            <person name="Jia Y."/>
            <person name="Ren L."/>
        </authorList>
    </citation>
    <scope>NUCLEOTIDE SEQUENCE</scope>
    <source>
        <strain evidence="8">RL-LY01</strain>
    </source>
</reference>
<proteinExistence type="inferred from homology"/>
<evidence type="ECO:0000313" key="7">
    <source>
        <dbReference type="EMBL" id="MDF6103471.1"/>
    </source>
</evidence>
<dbReference type="InterPro" id="IPR027417">
    <property type="entry name" value="P-loop_NTPase"/>
</dbReference>
<keyword evidence="4 8" id="KW-0067">ATP-binding</keyword>
<dbReference type="PANTHER" id="PTHR43820:SF5">
    <property type="entry name" value="HIGH-AFFINITY BRANCHED-CHAIN AMINO ACID TRANSPORT ATP-BINDING PROTEIN"/>
    <property type="match status" value="1"/>
</dbReference>
<dbReference type="GO" id="GO:0005524">
    <property type="term" value="F:ATP binding"/>
    <property type="evidence" value="ECO:0007669"/>
    <property type="project" value="UniProtKB-KW"/>
</dbReference>
<evidence type="ECO:0000313" key="10">
    <source>
        <dbReference type="Proteomes" id="UP001213504"/>
    </source>
</evidence>
<dbReference type="PANTHER" id="PTHR43820">
    <property type="entry name" value="HIGH-AFFINITY BRANCHED-CHAIN AMINO ACID TRANSPORT ATP-BINDING PROTEIN LIVF"/>
    <property type="match status" value="1"/>
</dbReference>
<dbReference type="InterPro" id="IPR003439">
    <property type="entry name" value="ABC_transporter-like_ATP-bd"/>
</dbReference>
<dbReference type="Proteomes" id="UP001213504">
    <property type="component" value="Chromosome"/>
</dbReference>
<dbReference type="Proteomes" id="UP001152308">
    <property type="component" value="Unassembled WGS sequence"/>
</dbReference>
<gene>
    <name evidence="8" type="primary">urtE</name>
    <name evidence="7" type="ORF">L2299_20705</name>
    <name evidence="8" type="ORF">P9A14_16500</name>
</gene>
<evidence type="ECO:0000256" key="5">
    <source>
        <dbReference type="ARBA" id="ARBA00022970"/>
    </source>
</evidence>
<protein>
    <submittedName>
        <fullName evidence="8">Urea ABC transporter ATP-binding subunit UrtE</fullName>
    </submittedName>
</protein>
<dbReference type="EMBL" id="JAKJLQ010000023">
    <property type="protein sequence ID" value="MDF6103471.1"/>
    <property type="molecule type" value="Genomic_DNA"/>
</dbReference>
<dbReference type="Gene3D" id="3.40.50.300">
    <property type="entry name" value="P-loop containing nucleotide triphosphate hydrolases"/>
    <property type="match status" value="1"/>
</dbReference>
<evidence type="ECO:0000256" key="1">
    <source>
        <dbReference type="ARBA" id="ARBA00005417"/>
    </source>
</evidence>
<reference evidence="7" key="2">
    <citation type="submission" date="2022-01" db="EMBL/GenBank/DDBJ databases">
        <authorList>
            <person name="Sanchez-Suarez J."/>
            <person name="Villamil L."/>
            <person name="Diaz L.E."/>
        </authorList>
    </citation>
    <scope>NUCLEOTIDE SEQUENCE</scope>
    <source>
        <strain evidence="7">EUFUS-Z928</strain>
    </source>
</reference>
<evidence type="ECO:0000256" key="3">
    <source>
        <dbReference type="ARBA" id="ARBA00022741"/>
    </source>
</evidence>
<evidence type="ECO:0000259" key="6">
    <source>
        <dbReference type="PROSITE" id="PS50893"/>
    </source>
</evidence>
<dbReference type="SUPFAM" id="SSF52540">
    <property type="entry name" value="P-loop containing nucleoside triphosphate hydrolases"/>
    <property type="match status" value="1"/>
</dbReference>
<sequence>MLKISGVHAGYGRTEVIHGVDIEVPTDGVVAVMGHNGAGKTTLLRAAVGLVKTTKGTITFDGVDITRARPSVRVGHGIAYVPQGQQSFGHLTTAENLQVVADGRKRGKELVAEMLDMFPALKELLGRRAGLLSGGQRQQLAIARALITEPRMLILDEPTEGIQPSVVAEIEQTITTLTQRGGLGVLLVEQHIGFALEAAQRYYVLESGRVTSSGEGGTAAESAVREAMTI</sequence>
<dbReference type="InterPro" id="IPR003593">
    <property type="entry name" value="AAA+_ATPase"/>
</dbReference>
<organism evidence="8 10">
    <name type="scientific">Gordonia hongkongensis</name>
    <dbReference type="NCBI Taxonomy" id="1701090"/>
    <lineage>
        <taxon>Bacteria</taxon>
        <taxon>Bacillati</taxon>
        <taxon>Actinomycetota</taxon>
        <taxon>Actinomycetes</taxon>
        <taxon>Mycobacteriales</taxon>
        <taxon>Gordoniaceae</taxon>
        <taxon>Gordonia</taxon>
    </lineage>
</organism>
<keyword evidence="9" id="KW-1185">Reference proteome</keyword>
<keyword evidence="3" id="KW-0547">Nucleotide-binding</keyword>